<feature type="domain" description="Era-type G" evidence="8">
    <location>
        <begin position="6"/>
        <end position="177"/>
    </location>
</feature>
<feature type="region of interest" description="G5" evidence="5">
    <location>
        <begin position="156"/>
        <end position="158"/>
    </location>
</feature>
<evidence type="ECO:0000259" key="8">
    <source>
        <dbReference type="PROSITE" id="PS51713"/>
    </source>
</evidence>
<sequence>MSAATRAGFAAIVGAPNAGKSTLLNRLAGQKLAIVSPKPQTTRFRVLGIVPREGTWGRAQIVLVDTPGIFAPKRLLDRAMVRAAWAGAGDADLALFLVDAKRGLADDVRQIAERLRKLGKPVWLVLNKIDLVEPPSLLPLAAGLNVITPFAETFMISAQTGDGIDRLLDRLAQAMPEGPFLYPEDQLTDQTDRQLAAEIVREQIFRQTHEEVPYDTTVETEAWEEKPDGSVVVRLAVVVARKGQKAIIIGRGGQRLKAIGAAARAELARELGRPVHLFLTVLHRPRWDEEKERLRALGLEPD</sequence>
<dbReference type="PROSITE" id="PS51713">
    <property type="entry name" value="G_ERA"/>
    <property type="match status" value="1"/>
</dbReference>
<keyword evidence="3 4" id="KW-0694">RNA-binding</keyword>
<comment type="function">
    <text evidence="3">An essential GTPase that binds both GDP and GTP, with rapid nucleotide exchange. Plays a role in 16S rRNA processing and 30S ribosomal subunit biogenesis and possibly also in cell cycle regulation and energy metabolism.</text>
</comment>
<comment type="subcellular location">
    <subcellularLocation>
        <location evidence="3">Cytoplasm</location>
    </subcellularLocation>
    <subcellularLocation>
        <location evidence="3">Cell membrane</location>
        <topology evidence="3">Peripheral membrane protein</topology>
    </subcellularLocation>
</comment>
<keyword evidence="10" id="KW-1185">Reference proteome</keyword>
<dbReference type="GO" id="GO:0005829">
    <property type="term" value="C:cytosol"/>
    <property type="evidence" value="ECO:0007669"/>
    <property type="project" value="TreeGrafter"/>
</dbReference>
<dbReference type="Pfam" id="PF01926">
    <property type="entry name" value="MMR_HSR1"/>
    <property type="match status" value="1"/>
</dbReference>
<evidence type="ECO:0000256" key="2">
    <source>
        <dbReference type="ARBA" id="ARBA00020484"/>
    </source>
</evidence>
<dbReference type="CDD" id="cd22534">
    <property type="entry name" value="KH-II_Era"/>
    <property type="match status" value="1"/>
</dbReference>
<dbReference type="RefSeq" id="WP_218286163.1">
    <property type="nucleotide sequence ID" value="NZ_CP076448.1"/>
</dbReference>
<evidence type="ECO:0000313" key="10">
    <source>
        <dbReference type="Proteomes" id="UP000694001"/>
    </source>
</evidence>
<keyword evidence="3 5" id="KW-0342">GTP-binding</keyword>
<keyword evidence="3" id="KW-0963">Cytoplasm</keyword>
<gene>
    <name evidence="3 9" type="primary">era</name>
    <name evidence="9" type="ORF">KO353_02315</name>
</gene>
<dbReference type="NCBIfam" id="NF000908">
    <property type="entry name" value="PRK00089.1"/>
    <property type="match status" value="1"/>
</dbReference>
<evidence type="ECO:0000256" key="1">
    <source>
        <dbReference type="ARBA" id="ARBA00007921"/>
    </source>
</evidence>
<dbReference type="GO" id="GO:0005525">
    <property type="term" value="F:GTP binding"/>
    <property type="evidence" value="ECO:0007669"/>
    <property type="project" value="UniProtKB-UniRule"/>
</dbReference>
<keyword evidence="3" id="KW-0690">Ribosome biogenesis</keyword>
<feature type="region of interest" description="G4" evidence="5">
    <location>
        <begin position="127"/>
        <end position="130"/>
    </location>
</feature>
<dbReference type="GO" id="GO:0043024">
    <property type="term" value="F:ribosomal small subunit binding"/>
    <property type="evidence" value="ECO:0007669"/>
    <property type="project" value="TreeGrafter"/>
</dbReference>
<dbReference type="Pfam" id="PF07650">
    <property type="entry name" value="KH_2"/>
    <property type="match status" value="1"/>
</dbReference>
<proteinExistence type="inferred from homology"/>
<feature type="binding site" evidence="3">
    <location>
        <begin position="65"/>
        <end position="69"/>
    </location>
    <ligand>
        <name>GTP</name>
        <dbReference type="ChEBI" id="CHEBI:37565"/>
    </ligand>
</feature>
<dbReference type="GO" id="GO:0005886">
    <property type="term" value="C:plasma membrane"/>
    <property type="evidence" value="ECO:0007669"/>
    <property type="project" value="UniProtKB-SubCell"/>
</dbReference>
<feature type="region of interest" description="G2" evidence="5">
    <location>
        <begin position="40"/>
        <end position="44"/>
    </location>
</feature>
<feature type="domain" description="KH type-2" evidence="7">
    <location>
        <begin position="208"/>
        <end position="285"/>
    </location>
</feature>
<feature type="region of interest" description="G3" evidence="5">
    <location>
        <begin position="65"/>
        <end position="68"/>
    </location>
</feature>
<evidence type="ECO:0000259" key="7">
    <source>
        <dbReference type="PROSITE" id="PS50823"/>
    </source>
</evidence>
<feature type="binding site" evidence="3">
    <location>
        <begin position="127"/>
        <end position="130"/>
    </location>
    <ligand>
        <name>GTP</name>
        <dbReference type="ChEBI" id="CHEBI:37565"/>
    </ligand>
</feature>
<dbReference type="GO" id="GO:0003924">
    <property type="term" value="F:GTPase activity"/>
    <property type="evidence" value="ECO:0007669"/>
    <property type="project" value="UniProtKB-UniRule"/>
</dbReference>
<keyword evidence="3" id="KW-1003">Cell membrane</keyword>
<dbReference type="PANTHER" id="PTHR42698">
    <property type="entry name" value="GTPASE ERA"/>
    <property type="match status" value="1"/>
</dbReference>
<reference evidence="9" key="1">
    <citation type="submission" date="2021-06" db="EMBL/GenBank/DDBJ databases">
        <title>Elioraea tepida, sp. nov., a moderately thermophilic aerobic anoxygenic phototrophic bacterium isolated from an alkaline siliceous hot spring mat community in Yellowstone National Park, WY, USA.</title>
        <authorList>
            <person name="Saini M.K."/>
            <person name="Yoshida S."/>
            <person name="Sebastian A."/>
            <person name="Hirose S."/>
            <person name="Hara E."/>
            <person name="Tamaki H."/>
            <person name="Soulier N.T."/>
            <person name="Albert I."/>
            <person name="Hanada S."/>
            <person name="Bryant D.A."/>
            <person name="Tank M."/>
        </authorList>
    </citation>
    <scope>NUCLEOTIDE SEQUENCE</scope>
    <source>
        <strain evidence="9">MS-P2</strain>
    </source>
</reference>
<comment type="similarity">
    <text evidence="1 3 5 6">Belongs to the TRAFAC class TrmE-Era-EngA-EngB-Septin-like GTPase superfamily. Era GTPase family.</text>
</comment>
<dbReference type="InterPro" id="IPR004044">
    <property type="entry name" value="KH_dom_type_2"/>
</dbReference>
<dbReference type="AlphaFoldDB" id="A0A975U358"/>
<name>A0A975U358_9PROT</name>
<dbReference type="HAMAP" id="MF_00367">
    <property type="entry name" value="GTPase_Era"/>
    <property type="match status" value="1"/>
</dbReference>
<dbReference type="GO" id="GO:0070181">
    <property type="term" value="F:small ribosomal subunit rRNA binding"/>
    <property type="evidence" value="ECO:0007669"/>
    <property type="project" value="UniProtKB-UniRule"/>
</dbReference>
<dbReference type="InterPro" id="IPR006073">
    <property type="entry name" value="GTP-bd"/>
</dbReference>
<organism evidence="9 10">
    <name type="scientific">Elioraea tepida</name>
    <dbReference type="NCBI Taxonomy" id="2843330"/>
    <lineage>
        <taxon>Bacteria</taxon>
        <taxon>Pseudomonadati</taxon>
        <taxon>Pseudomonadota</taxon>
        <taxon>Alphaproteobacteria</taxon>
        <taxon>Acetobacterales</taxon>
        <taxon>Elioraeaceae</taxon>
        <taxon>Elioraea</taxon>
    </lineage>
</organism>
<keyword evidence="3" id="KW-0472">Membrane</keyword>
<dbReference type="NCBIfam" id="TIGR00231">
    <property type="entry name" value="small_GTP"/>
    <property type="match status" value="1"/>
</dbReference>
<keyword evidence="3 5" id="KW-0547">Nucleotide-binding</keyword>
<comment type="subunit">
    <text evidence="3">Monomer.</text>
</comment>
<dbReference type="KEGG" id="elio:KO353_02315"/>
<dbReference type="GO" id="GO:0000028">
    <property type="term" value="P:ribosomal small subunit assembly"/>
    <property type="evidence" value="ECO:0007669"/>
    <property type="project" value="TreeGrafter"/>
</dbReference>
<dbReference type="PANTHER" id="PTHR42698:SF1">
    <property type="entry name" value="GTPASE ERA, MITOCHONDRIAL"/>
    <property type="match status" value="1"/>
</dbReference>
<dbReference type="InterPro" id="IPR030388">
    <property type="entry name" value="G_ERA_dom"/>
</dbReference>
<feature type="region of interest" description="G1" evidence="5">
    <location>
        <begin position="14"/>
        <end position="21"/>
    </location>
</feature>
<evidence type="ECO:0000256" key="3">
    <source>
        <dbReference type="HAMAP-Rule" id="MF_00367"/>
    </source>
</evidence>
<dbReference type="NCBIfam" id="TIGR00436">
    <property type="entry name" value="era"/>
    <property type="match status" value="1"/>
</dbReference>
<dbReference type="InterPro" id="IPR005225">
    <property type="entry name" value="Small_GTP-bd"/>
</dbReference>
<evidence type="ECO:0000313" key="9">
    <source>
        <dbReference type="EMBL" id="QXM25107.1"/>
    </source>
</evidence>
<accession>A0A975U358</accession>
<keyword evidence="3" id="KW-0699">rRNA-binding</keyword>
<evidence type="ECO:0000256" key="6">
    <source>
        <dbReference type="RuleBase" id="RU003761"/>
    </source>
</evidence>
<protein>
    <recommendedName>
        <fullName evidence="2 3">GTPase Era</fullName>
    </recommendedName>
</protein>
<dbReference type="CDD" id="cd04163">
    <property type="entry name" value="Era"/>
    <property type="match status" value="1"/>
</dbReference>
<feature type="binding site" evidence="3">
    <location>
        <begin position="14"/>
        <end position="21"/>
    </location>
    <ligand>
        <name>GTP</name>
        <dbReference type="ChEBI" id="CHEBI:37565"/>
    </ligand>
</feature>
<dbReference type="InterPro" id="IPR005662">
    <property type="entry name" value="GTPase_Era-like"/>
</dbReference>
<dbReference type="PROSITE" id="PS50823">
    <property type="entry name" value="KH_TYPE_2"/>
    <property type="match status" value="1"/>
</dbReference>
<dbReference type="EMBL" id="CP076448">
    <property type="protein sequence ID" value="QXM25107.1"/>
    <property type="molecule type" value="Genomic_DNA"/>
</dbReference>
<dbReference type="Proteomes" id="UP000694001">
    <property type="component" value="Chromosome"/>
</dbReference>
<evidence type="ECO:0000256" key="4">
    <source>
        <dbReference type="PROSITE-ProRule" id="PRU00118"/>
    </source>
</evidence>
<evidence type="ECO:0000256" key="5">
    <source>
        <dbReference type="PROSITE-ProRule" id="PRU01050"/>
    </source>
</evidence>